<evidence type="ECO:0000259" key="6">
    <source>
        <dbReference type="Pfam" id="PF02776"/>
    </source>
</evidence>
<dbReference type="InterPro" id="IPR012001">
    <property type="entry name" value="Thiamin_PyroP_enz_TPP-bd_dom"/>
</dbReference>
<sequence>MPKTIRLTTAQALIKFLNQQYIAFDGKEEAFVEGIFHIFGHGIVLGLGEALEEDPGHLTTYAGKNEQGMALAAIAYAKQKKRRKIFAVSASSGPGSANMLTAAATAYANNIPVLLLPADTWATRQPDPVLQQVENPLSTAISTNDAFKPLSRYWDRIERPEQLMSAMIKAFEALTSWENAGPVTICLPQDVEGMAYDYPVDFFEKKVHYLDRRPATGRELDVAVELIKSAKKSAVIVGGGAKYSEAGEAIKAFAEQFDVPLVMTHAGQSTLLSDEKYNMGGVGVLGTSSANQAVMNADLIIGIGTRYNDFVTASKSLFDFEHTQFININVSRVQTYKFAGHSIVADAKEAVTALSERLTGYRSSWGGILQEWKQEWELERERLAGIHYTGQDFEPEIAGHFTSEHLDDYSKTLRTHLTQTEVFLALNEALDDDAVIVTSAGSLPGEFQRLWKSKSLNSNHLEYGYSTMGYEIAGAFGAKLAEPDREVYAFVGDGSFLMLHTEIVTALQYSKKTNVLLFDNAGYGCINNLQMEHGEASNGTEWLDHQGKIMNIDYAKVAEGYGLKTYHIHSLEELREAVEDAKGQDKSTLFDIKVLPKTMSGDAVGSWWNVGISEVSSLPAVQKMSDQKLEERKSARQNY</sequence>
<dbReference type="PANTHER" id="PTHR18968:SF9">
    <property type="entry name" value="3D-(3,5_4)-TRIHYDROXYCYCLOHEXANE-1,2-DIONE HYDROLASE"/>
    <property type="match status" value="1"/>
</dbReference>
<dbReference type="GO" id="GO:0030976">
    <property type="term" value="F:thiamine pyrophosphate binding"/>
    <property type="evidence" value="ECO:0007669"/>
    <property type="project" value="InterPro"/>
</dbReference>
<dbReference type="OrthoDB" id="4494979at2"/>
<keyword evidence="8" id="KW-1185">Reference proteome</keyword>
<comment type="similarity">
    <text evidence="1 3">Belongs to the TPP enzyme family.</text>
</comment>
<dbReference type="InterPro" id="IPR030817">
    <property type="entry name" value="Myo_inos_IolD"/>
</dbReference>
<evidence type="ECO:0000256" key="2">
    <source>
        <dbReference type="ARBA" id="ARBA00023052"/>
    </source>
</evidence>
<organism evidence="7 8">
    <name type="scientific">Lactococcus termiticola</name>
    <dbReference type="NCBI Taxonomy" id="2169526"/>
    <lineage>
        <taxon>Bacteria</taxon>
        <taxon>Bacillati</taxon>
        <taxon>Bacillota</taxon>
        <taxon>Bacilli</taxon>
        <taxon>Lactobacillales</taxon>
        <taxon>Streptococcaceae</taxon>
        <taxon>Lactococcus</taxon>
    </lineage>
</organism>
<dbReference type="EMBL" id="BFFO01000006">
    <property type="protein sequence ID" value="GBG96949.1"/>
    <property type="molecule type" value="Genomic_DNA"/>
</dbReference>
<dbReference type="GO" id="GO:0005948">
    <property type="term" value="C:acetolactate synthase complex"/>
    <property type="evidence" value="ECO:0007669"/>
    <property type="project" value="TreeGrafter"/>
</dbReference>
<dbReference type="PROSITE" id="PS00187">
    <property type="entry name" value="TPP_ENZYMES"/>
    <property type="match status" value="1"/>
</dbReference>
<dbReference type="Proteomes" id="UP000245021">
    <property type="component" value="Unassembled WGS sequence"/>
</dbReference>
<protein>
    <submittedName>
        <fullName evidence="7">3D-(3,5/4)-trihydroxycyclohexane-1,2-dione hydrolase</fullName>
    </submittedName>
</protein>
<dbReference type="GO" id="GO:0009099">
    <property type="term" value="P:L-valine biosynthetic process"/>
    <property type="evidence" value="ECO:0007669"/>
    <property type="project" value="TreeGrafter"/>
</dbReference>
<dbReference type="Gene3D" id="3.40.50.970">
    <property type="match status" value="2"/>
</dbReference>
<gene>
    <name evidence="7" type="ORF">NtB2_01085</name>
</gene>
<dbReference type="PANTHER" id="PTHR18968">
    <property type="entry name" value="THIAMINE PYROPHOSPHATE ENZYMES"/>
    <property type="match status" value="1"/>
</dbReference>
<evidence type="ECO:0000313" key="7">
    <source>
        <dbReference type="EMBL" id="GBG96949.1"/>
    </source>
</evidence>
<dbReference type="GO" id="GO:0009097">
    <property type="term" value="P:isoleucine biosynthetic process"/>
    <property type="evidence" value="ECO:0007669"/>
    <property type="project" value="TreeGrafter"/>
</dbReference>
<dbReference type="AlphaFoldDB" id="A0A2R5HFW0"/>
<dbReference type="GO" id="GO:0019310">
    <property type="term" value="P:inositol catabolic process"/>
    <property type="evidence" value="ECO:0007669"/>
    <property type="project" value="InterPro"/>
</dbReference>
<dbReference type="RefSeq" id="WP_109245919.1">
    <property type="nucleotide sequence ID" value="NZ_BFFO01000006.1"/>
</dbReference>
<feature type="domain" description="Thiamine pyrophosphate enzyme central" evidence="4">
    <location>
        <begin position="221"/>
        <end position="354"/>
    </location>
</feature>
<reference evidence="7 8" key="1">
    <citation type="journal article" date="2018" name="Genome Announc.">
        <title>Draft Genome Sequence of Lactococcus sp. Strain NtB2 (JCM 32569), Isolated from the Gut of the Higher Termite Nasutitermes takasagoensis.</title>
        <authorList>
            <person name="Noda S."/>
            <person name="Aihara C."/>
            <person name="Yuki M."/>
            <person name="Ohkuma M."/>
        </authorList>
    </citation>
    <scope>NUCLEOTIDE SEQUENCE [LARGE SCALE GENOMIC DNA]</scope>
    <source>
        <strain evidence="7 8">NtB2</strain>
    </source>
</reference>
<accession>A0A2R5HFW0</accession>
<name>A0A2R5HFW0_9LACT</name>
<dbReference type="InterPro" id="IPR029035">
    <property type="entry name" value="DHS-like_NAD/FAD-binding_dom"/>
</dbReference>
<dbReference type="Pfam" id="PF00205">
    <property type="entry name" value="TPP_enzyme_M"/>
    <property type="match status" value="1"/>
</dbReference>
<comment type="caution">
    <text evidence="7">The sequence shown here is derived from an EMBL/GenBank/DDBJ whole genome shotgun (WGS) entry which is preliminary data.</text>
</comment>
<dbReference type="CDD" id="cd07035">
    <property type="entry name" value="TPP_PYR_POX_like"/>
    <property type="match status" value="1"/>
</dbReference>
<dbReference type="NCBIfam" id="TIGR04377">
    <property type="entry name" value="myo_inos_iolD"/>
    <property type="match status" value="1"/>
</dbReference>
<dbReference type="GO" id="GO:0050660">
    <property type="term" value="F:flavin adenine dinucleotide binding"/>
    <property type="evidence" value="ECO:0007669"/>
    <property type="project" value="TreeGrafter"/>
</dbReference>
<dbReference type="GO" id="GO:0003984">
    <property type="term" value="F:acetolactate synthase activity"/>
    <property type="evidence" value="ECO:0007669"/>
    <property type="project" value="TreeGrafter"/>
</dbReference>
<evidence type="ECO:0000313" key="8">
    <source>
        <dbReference type="Proteomes" id="UP000245021"/>
    </source>
</evidence>
<feature type="domain" description="Thiamine pyrophosphate enzyme N-terminal TPP-binding" evidence="6">
    <location>
        <begin position="32"/>
        <end position="131"/>
    </location>
</feature>
<dbReference type="InterPro" id="IPR011766">
    <property type="entry name" value="TPP_enzyme_TPP-bd"/>
</dbReference>
<keyword evidence="2 3" id="KW-0786">Thiamine pyrophosphate</keyword>
<dbReference type="Pfam" id="PF02775">
    <property type="entry name" value="TPP_enzyme_C"/>
    <property type="match status" value="1"/>
</dbReference>
<dbReference type="InterPro" id="IPR029061">
    <property type="entry name" value="THDP-binding"/>
</dbReference>
<dbReference type="InterPro" id="IPR000399">
    <property type="entry name" value="TPP-bd_CS"/>
</dbReference>
<dbReference type="GO" id="GO:0000287">
    <property type="term" value="F:magnesium ion binding"/>
    <property type="evidence" value="ECO:0007669"/>
    <property type="project" value="InterPro"/>
</dbReference>
<evidence type="ECO:0000259" key="4">
    <source>
        <dbReference type="Pfam" id="PF00205"/>
    </source>
</evidence>
<keyword evidence="7" id="KW-0378">Hydrolase</keyword>
<dbReference type="InterPro" id="IPR012000">
    <property type="entry name" value="Thiamin_PyroP_enz_cen_dom"/>
</dbReference>
<evidence type="ECO:0000256" key="1">
    <source>
        <dbReference type="ARBA" id="ARBA00007812"/>
    </source>
</evidence>
<dbReference type="Gene3D" id="3.40.50.1220">
    <property type="entry name" value="TPP-binding domain"/>
    <property type="match status" value="1"/>
</dbReference>
<evidence type="ECO:0000256" key="3">
    <source>
        <dbReference type="RuleBase" id="RU362132"/>
    </source>
</evidence>
<dbReference type="InterPro" id="IPR045229">
    <property type="entry name" value="TPP_enz"/>
</dbReference>
<proteinExistence type="inferred from homology"/>
<dbReference type="Pfam" id="PF02776">
    <property type="entry name" value="TPP_enzyme_N"/>
    <property type="match status" value="1"/>
</dbReference>
<dbReference type="SUPFAM" id="SSF52467">
    <property type="entry name" value="DHS-like NAD/FAD-binding domain"/>
    <property type="match status" value="1"/>
</dbReference>
<evidence type="ECO:0000259" key="5">
    <source>
        <dbReference type="Pfam" id="PF02775"/>
    </source>
</evidence>
<feature type="domain" description="Thiamine pyrophosphate enzyme TPP-binding" evidence="5">
    <location>
        <begin position="440"/>
        <end position="592"/>
    </location>
</feature>
<dbReference type="GO" id="GO:0016823">
    <property type="term" value="F:hydrolase activity, acting on acid carbon-carbon bonds, in ketonic substances"/>
    <property type="evidence" value="ECO:0007669"/>
    <property type="project" value="InterPro"/>
</dbReference>
<dbReference type="SUPFAM" id="SSF52518">
    <property type="entry name" value="Thiamin diphosphate-binding fold (THDP-binding)"/>
    <property type="match status" value="2"/>
</dbReference>